<reference evidence="1 2" key="1">
    <citation type="journal article" date="2012" name="J. Bacteriol.">
        <title>Genome Sequence of Nitratireductor pacificus Type Strain pht-3B.</title>
        <authorList>
            <person name="Lai Q."/>
            <person name="Li G."/>
            <person name="Shao Z."/>
        </authorList>
    </citation>
    <scope>NUCLEOTIDE SEQUENCE [LARGE SCALE GENOMIC DNA]</scope>
    <source>
        <strain evidence="2">pht-3B</strain>
    </source>
</reference>
<dbReference type="Pfam" id="PF10636">
    <property type="entry name" value="hemP"/>
    <property type="match status" value="1"/>
</dbReference>
<dbReference type="eggNOG" id="COG4256">
    <property type="taxonomic scope" value="Bacteria"/>
</dbReference>
<accession>K2MG27</accession>
<evidence type="ECO:0000313" key="2">
    <source>
        <dbReference type="Proteomes" id="UP000006786"/>
    </source>
</evidence>
<proteinExistence type="predicted"/>
<dbReference type="STRING" id="391937.NA2_07037"/>
<dbReference type="Gene3D" id="2.10.70.10">
    <property type="entry name" value="Complement Module, domain 1"/>
    <property type="match status" value="1"/>
</dbReference>
<gene>
    <name evidence="1" type="ORF">NA2_07037</name>
</gene>
<dbReference type="EMBL" id="AMRM01000006">
    <property type="protein sequence ID" value="EKF19630.1"/>
    <property type="molecule type" value="Genomic_DNA"/>
</dbReference>
<comment type="caution">
    <text evidence="1">The sequence shown here is derived from an EMBL/GenBank/DDBJ whole genome shotgun (WGS) entry which is preliminary data.</text>
</comment>
<protein>
    <submittedName>
        <fullName evidence="1">Hemin uptake protein hemP</fullName>
    </submittedName>
</protein>
<evidence type="ECO:0000313" key="1">
    <source>
        <dbReference type="EMBL" id="EKF19630.1"/>
    </source>
</evidence>
<dbReference type="AlphaFoldDB" id="K2MG27"/>
<dbReference type="Proteomes" id="UP000006786">
    <property type="component" value="Unassembled WGS sequence"/>
</dbReference>
<keyword evidence="2" id="KW-1185">Reference proteome</keyword>
<dbReference type="InterPro" id="IPR019600">
    <property type="entry name" value="Hemin_uptake_protein_HemP"/>
</dbReference>
<organism evidence="1 2">
    <name type="scientific">Nitratireductor pacificus pht-3B</name>
    <dbReference type="NCBI Taxonomy" id="391937"/>
    <lineage>
        <taxon>Bacteria</taxon>
        <taxon>Pseudomonadati</taxon>
        <taxon>Pseudomonadota</taxon>
        <taxon>Alphaproteobacteria</taxon>
        <taxon>Hyphomicrobiales</taxon>
        <taxon>Phyllobacteriaceae</taxon>
        <taxon>Nitratireductor</taxon>
    </lineage>
</organism>
<dbReference type="PATRIC" id="fig|391937.3.peg.1447"/>
<name>K2MG27_9HYPH</name>
<sequence length="93" mass="10587">MKVKKAEYENAPLCQPMRAELKEEGFSMKTYMSIDPTGQADMQQWTGAHAGITPDRTISSVDLFCGRREIGIEHHGAYYRLKITRQGKLILNK</sequence>